<evidence type="ECO:0000256" key="5">
    <source>
        <dbReference type="ARBA" id="ARBA00022692"/>
    </source>
</evidence>
<gene>
    <name evidence="10" type="primary">LOC4814228</name>
</gene>
<evidence type="ECO:0000256" key="7">
    <source>
        <dbReference type="ARBA" id="ARBA00023136"/>
    </source>
</evidence>
<protein>
    <recommendedName>
        <fullName evidence="8">Glycosyltransferase family 92 protein</fullName>
        <ecNumber evidence="8">2.4.1.-</ecNumber>
    </recommendedName>
</protein>
<comment type="similarity">
    <text evidence="2 8">Belongs to the glycosyltransferase 92 family.</text>
</comment>
<dbReference type="EC" id="2.4.1.-" evidence="8"/>
<evidence type="ECO:0000256" key="1">
    <source>
        <dbReference type="ARBA" id="ARBA00004167"/>
    </source>
</evidence>
<dbReference type="AlphaFoldDB" id="A0A6I8UEV1"/>
<dbReference type="KEGG" id="dpo:4814228"/>
<organism evidence="9 10">
    <name type="scientific">Drosophila pseudoobscura pseudoobscura</name>
    <name type="common">Fruit fly</name>
    <dbReference type="NCBI Taxonomy" id="46245"/>
    <lineage>
        <taxon>Eukaryota</taxon>
        <taxon>Metazoa</taxon>
        <taxon>Ecdysozoa</taxon>
        <taxon>Arthropoda</taxon>
        <taxon>Hexapoda</taxon>
        <taxon>Insecta</taxon>
        <taxon>Pterygota</taxon>
        <taxon>Neoptera</taxon>
        <taxon>Endopterygota</taxon>
        <taxon>Diptera</taxon>
        <taxon>Brachycera</taxon>
        <taxon>Muscomorpha</taxon>
        <taxon>Ephydroidea</taxon>
        <taxon>Drosophilidae</taxon>
        <taxon>Drosophila</taxon>
        <taxon>Sophophora</taxon>
    </lineage>
</organism>
<keyword evidence="6" id="KW-1133">Transmembrane helix</keyword>
<evidence type="ECO:0000256" key="2">
    <source>
        <dbReference type="ARBA" id="ARBA00007647"/>
    </source>
</evidence>
<comment type="subcellular location">
    <subcellularLocation>
        <location evidence="1">Membrane</location>
        <topology evidence="1">Single-pass membrane protein</topology>
    </subcellularLocation>
</comment>
<dbReference type="PANTHER" id="PTHR21461:SF83">
    <property type="entry name" value="GLYCOSYLTRANSFERASE FAMILY 92 PROTEIN"/>
    <property type="match status" value="1"/>
</dbReference>
<keyword evidence="9" id="KW-1185">Reference proteome</keyword>
<evidence type="ECO:0000256" key="6">
    <source>
        <dbReference type="ARBA" id="ARBA00022989"/>
    </source>
</evidence>
<keyword evidence="7" id="KW-0472">Membrane</keyword>
<dbReference type="Proteomes" id="UP000001819">
    <property type="component" value="Chromosome X"/>
</dbReference>
<accession>A0A6I8UEV1</accession>
<dbReference type="InParanoid" id="A0A6I8UEV1"/>
<evidence type="ECO:0000256" key="3">
    <source>
        <dbReference type="ARBA" id="ARBA00022676"/>
    </source>
</evidence>
<evidence type="ECO:0000256" key="4">
    <source>
        <dbReference type="ARBA" id="ARBA00022679"/>
    </source>
</evidence>
<keyword evidence="4 8" id="KW-0808">Transferase</keyword>
<dbReference type="GO" id="GO:0016020">
    <property type="term" value="C:membrane"/>
    <property type="evidence" value="ECO:0007669"/>
    <property type="project" value="UniProtKB-SubCell"/>
</dbReference>
<proteinExistence type="inferred from homology"/>
<dbReference type="RefSeq" id="XP_001354433.4">
    <property type="nucleotide sequence ID" value="XM_001354397.4"/>
</dbReference>
<name>A0A6I8UEV1_DROPS</name>
<dbReference type="Pfam" id="PF01697">
    <property type="entry name" value="Glyco_transf_92"/>
    <property type="match status" value="1"/>
</dbReference>
<evidence type="ECO:0000313" key="10">
    <source>
        <dbReference type="RefSeq" id="XP_001354433.4"/>
    </source>
</evidence>
<reference evidence="10" key="1">
    <citation type="submission" date="2025-08" db="UniProtKB">
        <authorList>
            <consortium name="RefSeq"/>
        </authorList>
    </citation>
    <scope>IDENTIFICATION</scope>
    <source>
        <strain evidence="10">MV-25-SWS-2005</strain>
        <tissue evidence="10">Whole body</tissue>
    </source>
</reference>
<evidence type="ECO:0000256" key="8">
    <source>
        <dbReference type="RuleBase" id="RU366017"/>
    </source>
</evidence>
<dbReference type="GO" id="GO:0016757">
    <property type="term" value="F:glycosyltransferase activity"/>
    <property type="evidence" value="ECO:0007669"/>
    <property type="project" value="UniProtKB-UniRule"/>
</dbReference>
<sequence>MVFKLLRASRTPLICAFGTMALFLVTHQLLVLLSLDGRPSSAKSSDIPSHERLLKQSAAPEILRLDIDRPVVVAPDAIESSSPLDLEDLLHQNAKHYWAYGSRRSHQCAPYPRYEDLVFKNGDFQWVTQGNLSYFLYNAYYDRRPASPEVMVLAMVTTITGPYPQAFCQFWYADSGQPDLVSVTDTKVGWYDVWGNVAGVAYPTMFSCVVPEPEIRVPQLVSLVFGNRCAPARNALIVVNSQVPERPLDSNLHTGVCVKFLSFPDRDISERMVEWLELLRLLGVERVVAFDIGELTANTSRTLAHYTDVDGLLQLRPHLLLDELPEHWDLRARLTEVLMYNDCLYRNMYEFDYLGVFDVDEVIMPLGQLLNYQMLLKELLTIDVNCSARTSFCFRNVYFPKELAPDPLLPQQFYMLSHVTRVADHLDANSAIKCLHNPNYVTLTHNHFPLHWRASCGAMDVPVRTGQMQHYRHVDDLETLTHPTPVRDDNILRFRRQLLRNSLDVHRTLGWT</sequence>
<dbReference type="PANTHER" id="PTHR21461">
    <property type="entry name" value="GLYCOSYLTRANSFERASE FAMILY 92 PROTEIN"/>
    <property type="match status" value="1"/>
</dbReference>
<dbReference type="InterPro" id="IPR008166">
    <property type="entry name" value="Glyco_transf_92"/>
</dbReference>
<keyword evidence="3 8" id="KW-0328">Glycosyltransferase</keyword>
<dbReference type="GO" id="GO:0005737">
    <property type="term" value="C:cytoplasm"/>
    <property type="evidence" value="ECO:0007669"/>
    <property type="project" value="TreeGrafter"/>
</dbReference>
<keyword evidence="5" id="KW-0812">Transmembrane</keyword>
<dbReference type="FunCoup" id="A0A6I8UEV1">
    <property type="interactions" value="1"/>
</dbReference>
<evidence type="ECO:0000313" key="9">
    <source>
        <dbReference type="Proteomes" id="UP000001819"/>
    </source>
</evidence>